<gene>
    <name evidence="1" type="ORF">CKAH01_10356</name>
</gene>
<evidence type="ECO:0000313" key="2">
    <source>
        <dbReference type="Proteomes" id="UP001281614"/>
    </source>
</evidence>
<evidence type="ECO:0000313" key="1">
    <source>
        <dbReference type="EMBL" id="KAK2729268.1"/>
    </source>
</evidence>
<dbReference type="EMBL" id="VYYT01000810">
    <property type="protein sequence ID" value="KAK2729268.1"/>
    <property type="molecule type" value="Genomic_DNA"/>
</dbReference>
<dbReference type="Gene3D" id="3.30.420.10">
    <property type="entry name" value="Ribonuclease H-like superfamily/Ribonuclease H"/>
    <property type="match status" value="1"/>
</dbReference>
<evidence type="ECO:0008006" key="3">
    <source>
        <dbReference type="Google" id="ProtNLM"/>
    </source>
</evidence>
<dbReference type="SUPFAM" id="SSF53098">
    <property type="entry name" value="Ribonuclease H-like"/>
    <property type="match status" value="1"/>
</dbReference>
<accession>A0AAD9XZ74</accession>
<dbReference type="InterPro" id="IPR036397">
    <property type="entry name" value="RNaseH_sf"/>
</dbReference>
<dbReference type="GO" id="GO:0003676">
    <property type="term" value="F:nucleic acid binding"/>
    <property type="evidence" value="ECO:0007669"/>
    <property type="project" value="InterPro"/>
</dbReference>
<reference evidence="1" key="1">
    <citation type="submission" date="2023-02" db="EMBL/GenBank/DDBJ databases">
        <title>Colletotrichum kahawae CIFC_Que2 genome sequencing and assembly.</title>
        <authorList>
            <person name="Baroncelli R."/>
        </authorList>
    </citation>
    <scope>NUCLEOTIDE SEQUENCE</scope>
    <source>
        <strain evidence="1">CIFC_Que2</strain>
    </source>
</reference>
<keyword evidence="2" id="KW-1185">Reference proteome</keyword>
<proteinExistence type="predicted"/>
<dbReference type="InterPro" id="IPR012337">
    <property type="entry name" value="RNaseH-like_sf"/>
</dbReference>
<dbReference type="AlphaFoldDB" id="A0AAD9XZ74"/>
<organism evidence="1 2">
    <name type="scientific">Colletotrichum kahawae</name>
    <name type="common">Coffee berry disease fungus</name>
    <dbReference type="NCBI Taxonomy" id="34407"/>
    <lineage>
        <taxon>Eukaryota</taxon>
        <taxon>Fungi</taxon>
        <taxon>Dikarya</taxon>
        <taxon>Ascomycota</taxon>
        <taxon>Pezizomycotina</taxon>
        <taxon>Sordariomycetes</taxon>
        <taxon>Hypocreomycetidae</taxon>
        <taxon>Glomerellales</taxon>
        <taxon>Glomerellaceae</taxon>
        <taxon>Colletotrichum</taxon>
        <taxon>Colletotrichum gloeosporioides species complex</taxon>
    </lineage>
</organism>
<protein>
    <recommendedName>
        <fullName evidence="3">Integrase catalytic domain-containing protein</fullName>
    </recommendedName>
</protein>
<sequence>MIDWTIDDVEYSLLSPANLLSPGKLRKAGIDYDYKVIEACRCVGIVFSKEEMENFHYEACHLAKLTEIVNRNSPLPLTQIGEEIYLDLIEVKPLSITSKRYALHFLDKYSSYHWLVLLLNHYYEVVRDAIKNFHDVFNNMTGLNVKTWVYDNAPEFKKVLSDLYFANTRVNYTIANTPSMNGSIERDTKEHDILFNELDLWIQRSTTIGTSDSPEKSLEISAMTPASSNAGNNALDAAIEGLDLITPPPDEIMLRSTSQSPSEDNTLSSVRSYNKKAVLPQGYSIPKTFKQAKDNPHWPE</sequence>
<name>A0AAD9XZ74_COLKA</name>
<comment type="caution">
    <text evidence="1">The sequence shown here is derived from an EMBL/GenBank/DDBJ whole genome shotgun (WGS) entry which is preliminary data.</text>
</comment>
<dbReference type="Proteomes" id="UP001281614">
    <property type="component" value="Unassembled WGS sequence"/>
</dbReference>